<organism evidence="1 2">
    <name type="scientific">Pleurodeles waltl</name>
    <name type="common">Iberian ribbed newt</name>
    <dbReference type="NCBI Taxonomy" id="8319"/>
    <lineage>
        <taxon>Eukaryota</taxon>
        <taxon>Metazoa</taxon>
        <taxon>Chordata</taxon>
        <taxon>Craniata</taxon>
        <taxon>Vertebrata</taxon>
        <taxon>Euteleostomi</taxon>
        <taxon>Amphibia</taxon>
        <taxon>Batrachia</taxon>
        <taxon>Caudata</taxon>
        <taxon>Salamandroidea</taxon>
        <taxon>Salamandridae</taxon>
        <taxon>Pleurodelinae</taxon>
        <taxon>Pleurodeles</taxon>
    </lineage>
</organism>
<sequence>MITKATPPQRLPCVEQAQPLQLFGHEIRKHAHRNASSAQHALSHQLHLRRVSLLVPHLRSRFEMLLTAVLAASTTFFHQSYKTLQRWREPLLITAAYFHNRQYVFLHLPQPFFLPDAYVL</sequence>
<gene>
    <name evidence="1" type="ORF">NDU88_002159</name>
</gene>
<proteinExistence type="predicted"/>
<dbReference type="EMBL" id="JANPWB010000013">
    <property type="protein sequence ID" value="KAJ1104750.1"/>
    <property type="molecule type" value="Genomic_DNA"/>
</dbReference>
<name>A0AAV7MWK9_PLEWA</name>
<dbReference type="AlphaFoldDB" id="A0AAV7MWK9"/>
<keyword evidence="2" id="KW-1185">Reference proteome</keyword>
<accession>A0AAV7MWK9</accession>
<reference evidence="1" key="1">
    <citation type="journal article" date="2022" name="bioRxiv">
        <title>Sequencing and chromosome-scale assembly of the giantPleurodeles waltlgenome.</title>
        <authorList>
            <person name="Brown T."/>
            <person name="Elewa A."/>
            <person name="Iarovenko S."/>
            <person name="Subramanian E."/>
            <person name="Araus A.J."/>
            <person name="Petzold A."/>
            <person name="Susuki M."/>
            <person name="Suzuki K.-i.T."/>
            <person name="Hayashi T."/>
            <person name="Toyoda A."/>
            <person name="Oliveira C."/>
            <person name="Osipova E."/>
            <person name="Leigh N.D."/>
            <person name="Simon A."/>
            <person name="Yun M.H."/>
        </authorList>
    </citation>
    <scope>NUCLEOTIDE SEQUENCE</scope>
    <source>
        <strain evidence="1">20211129_DDA</strain>
        <tissue evidence="1">Liver</tissue>
    </source>
</reference>
<comment type="caution">
    <text evidence="1">The sequence shown here is derived from an EMBL/GenBank/DDBJ whole genome shotgun (WGS) entry which is preliminary data.</text>
</comment>
<evidence type="ECO:0000313" key="1">
    <source>
        <dbReference type="EMBL" id="KAJ1104750.1"/>
    </source>
</evidence>
<dbReference type="Proteomes" id="UP001066276">
    <property type="component" value="Chromosome 9"/>
</dbReference>
<protein>
    <submittedName>
        <fullName evidence="1">Uncharacterized protein</fullName>
    </submittedName>
</protein>
<evidence type="ECO:0000313" key="2">
    <source>
        <dbReference type="Proteomes" id="UP001066276"/>
    </source>
</evidence>